<evidence type="ECO:0000313" key="3">
    <source>
        <dbReference type="Proteomes" id="UP000807306"/>
    </source>
</evidence>
<feature type="compositionally biased region" description="Low complexity" evidence="1">
    <location>
        <begin position="337"/>
        <end position="356"/>
    </location>
</feature>
<dbReference type="Proteomes" id="UP000807306">
    <property type="component" value="Unassembled WGS sequence"/>
</dbReference>
<proteinExistence type="predicted"/>
<feature type="region of interest" description="Disordered" evidence="1">
    <location>
        <begin position="573"/>
        <end position="614"/>
    </location>
</feature>
<feature type="compositionally biased region" description="Low complexity" evidence="1">
    <location>
        <begin position="539"/>
        <end position="549"/>
    </location>
</feature>
<dbReference type="OrthoDB" id="3270840at2759"/>
<feature type="region of interest" description="Disordered" evidence="1">
    <location>
        <begin position="460"/>
        <end position="495"/>
    </location>
</feature>
<comment type="caution">
    <text evidence="2">The sequence shown here is derived from an EMBL/GenBank/DDBJ whole genome shotgun (WGS) entry which is preliminary data.</text>
</comment>
<name>A0A9P6JUZ5_9AGAR</name>
<feature type="region of interest" description="Disordered" evidence="1">
    <location>
        <begin position="529"/>
        <end position="549"/>
    </location>
</feature>
<feature type="region of interest" description="Disordered" evidence="1">
    <location>
        <begin position="1"/>
        <end position="37"/>
    </location>
</feature>
<reference evidence="2" key="1">
    <citation type="submission" date="2020-11" db="EMBL/GenBank/DDBJ databases">
        <authorList>
            <consortium name="DOE Joint Genome Institute"/>
            <person name="Ahrendt S."/>
            <person name="Riley R."/>
            <person name="Andreopoulos W."/>
            <person name="Labutti K."/>
            <person name="Pangilinan J."/>
            <person name="Ruiz-Duenas F.J."/>
            <person name="Barrasa J.M."/>
            <person name="Sanchez-Garcia M."/>
            <person name="Camarero S."/>
            <person name="Miyauchi S."/>
            <person name="Serrano A."/>
            <person name="Linde D."/>
            <person name="Babiker R."/>
            <person name="Drula E."/>
            <person name="Ayuso-Fernandez I."/>
            <person name="Pacheco R."/>
            <person name="Padilla G."/>
            <person name="Ferreira P."/>
            <person name="Barriuso J."/>
            <person name="Kellner H."/>
            <person name="Castanera R."/>
            <person name="Alfaro M."/>
            <person name="Ramirez L."/>
            <person name="Pisabarro A.G."/>
            <person name="Kuo A."/>
            <person name="Tritt A."/>
            <person name="Lipzen A."/>
            <person name="He G."/>
            <person name="Yan M."/>
            <person name="Ng V."/>
            <person name="Cullen D."/>
            <person name="Martin F."/>
            <person name="Rosso M.-N."/>
            <person name="Henrissat B."/>
            <person name="Hibbett D."/>
            <person name="Martinez A.T."/>
            <person name="Grigoriev I.V."/>
        </authorList>
    </citation>
    <scope>NUCLEOTIDE SEQUENCE</scope>
    <source>
        <strain evidence="2">CBS 506.95</strain>
    </source>
</reference>
<evidence type="ECO:0000256" key="1">
    <source>
        <dbReference type="SAM" id="MobiDB-lite"/>
    </source>
</evidence>
<protein>
    <submittedName>
        <fullName evidence="2">Uncharacterized protein</fullName>
    </submittedName>
</protein>
<dbReference type="AlphaFoldDB" id="A0A9P6JUZ5"/>
<dbReference type="EMBL" id="MU157825">
    <property type="protein sequence ID" value="KAF9534857.1"/>
    <property type="molecule type" value="Genomic_DNA"/>
</dbReference>
<feature type="region of interest" description="Disordered" evidence="1">
    <location>
        <begin position="334"/>
        <end position="387"/>
    </location>
</feature>
<feature type="compositionally biased region" description="Low complexity" evidence="1">
    <location>
        <begin position="484"/>
        <end position="495"/>
    </location>
</feature>
<evidence type="ECO:0000313" key="2">
    <source>
        <dbReference type="EMBL" id="KAF9534857.1"/>
    </source>
</evidence>
<keyword evidence="3" id="KW-1185">Reference proteome</keyword>
<sequence>MPQTYSQRRREQSQRPGRRTSSPPEPDNSGFLPSSVLDGMTDADDAIFLSDLVRTGEASRLRRRGAMRIDHSHPHHSTSVGHTLSGAPIRGSISGNLNERASWDSDEELDSPVFASHSNAEEAPIRLRRHPRMSRRFGPYSLGGSSSISSQTEVQDDYTYTIVCGAEISDWEQEDLAPFQPSILPLYPPSSPSSSSLKKVNKSTGCGAVLHLHAAPKPKFKIWTARSSATDSVVPLDSRYFDSKEAAGFSRSSCGCVKEGVGCAACGSVLGTRYTPCPSASDGLFCPRLPEKRSSNSMNSNSYLESSSLNLRSASKSKHQIFTFSADAVTSTPAYTFSSSSRSTRSRSSFESFSASPNDPRRLSSSTHPQGSLFYPHDEDDHSDSENFPPYLYGAGWRSIAGTGFSSGLDINMMTILDSPVTLRPPPESSGVLLDRLANASPVPDPEATTANNPVDHWAVEQSTIPPPSPPPPLRTRTGRTARRSSSARLFPSLSSGLGGNNSVITRQPSFYERQLRNASERELLDFQNAEPGPPFLVDTPTSPDLSSSPPSFALDADGDMLVWGVNTPETTLNNSDMPWGSRMMGDDSGEAINSSREDKPLDGSNLDTSFLDR</sequence>
<organism evidence="2 3">
    <name type="scientific">Crepidotus variabilis</name>
    <dbReference type="NCBI Taxonomy" id="179855"/>
    <lineage>
        <taxon>Eukaryota</taxon>
        <taxon>Fungi</taxon>
        <taxon>Dikarya</taxon>
        <taxon>Basidiomycota</taxon>
        <taxon>Agaricomycotina</taxon>
        <taxon>Agaricomycetes</taxon>
        <taxon>Agaricomycetidae</taxon>
        <taxon>Agaricales</taxon>
        <taxon>Agaricineae</taxon>
        <taxon>Crepidotaceae</taxon>
        <taxon>Crepidotus</taxon>
    </lineage>
</organism>
<feature type="compositionally biased region" description="Pro residues" evidence="1">
    <location>
        <begin position="465"/>
        <end position="474"/>
    </location>
</feature>
<accession>A0A9P6JUZ5</accession>
<feature type="region of interest" description="Disordered" evidence="1">
    <location>
        <begin position="67"/>
        <end position="86"/>
    </location>
</feature>
<gene>
    <name evidence="2" type="ORF">CPB83DRAFT_843061</name>
</gene>